<organism evidence="2 3">
    <name type="scientific">Saezia sanguinis</name>
    <dbReference type="NCBI Taxonomy" id="1965230"/>
    <lineage>
        <taxon>Bacteria</taxon>
        <taxon>Pseudomonadati</taxon>
        <taxon>Pseudomonadota</taxon>
        <taxon>Betaproteobacteria</taxon>
        <taxon>Burkholderiales</taxon>
        <taxon>Saeziaceae</taxon>
        <taxon>Saezia</taxon>
    </lineage>
</organism>
<gene>
    <name evidence="2" type="ORF">CUZ56_02605</name>
</gene>
<reference evidence="2 3" key="1">
    <citation type="submission" date="2018-01" db="EMBL/GenBank/DDBJ databases">
        <title>Saezia sanguinis gen. nov., sp. nov., in the order Burkholderiales isolated from human blood.</title>
        <authorList>
            <person name="Medina-Pascual M.J."/>
            <person name="Valdezate S."/>
            <person name="Monzon S."/>
            <person name="Cuesta I."/>
            <person name="Carrasco G."/>
            <person name="Villalon P."/>
            <person name="Saez-Nieto J.A."/>
        </authorList>
    </citation>
    <scope>NUCLEOTIDE SEQUENCE [LARGE SCALE GENOMIC DNA]</scope>
    <source>
        <strain evidence="2 3">CNM695-12</strain>
    </source>
</reference>
<keyword evidence="1" id="KW-1133">Transmembrane helix</keyword>
<name>A0A433SAK1_9BURK</name>
<feature type="transmembrane region" description="Helical" evidence="1">
    <location>
        <begin position="12"/>
        <end position="28"/>
    </location>
</feature>
<evidence type="ECO:0000256" key="1">
    <source>
        <dbReference type="SAM" id="Phobius"/>
    </source>
</evidence>
<keyword evidence="1" id="KW-0472">Membrane</keyword>
<evidence type="ECO:0000313" key="2">
    <source>
        <dbReference type="EMBL" id="RUS65760.1"/>
    </source>
</evidence>
<evidence type="ECO:0000313" key="3">
    <source>
        <dbReference type="Proteomes" id="UP000286947"/>
    </source>
</evidence>
<accession>A0A433SAK1</accession>
<dbReference type="Proteomes" id="UP000286947">
    <property type="component" value="Unassembled WGS sequence"/>
</dbReference>
<dbReference type="AlphaFoldDB" id="A0A433SAK1"/>
<dbReference type="EMBL" id="PQSP01000009">
    <property type="protein sequence ID" value="RUS65760.1"/>
    <property type="molecule type" value="Genomic_DNA"/>
</dbReference>
<keyword evidence="3" id="KW-1185">Reference proteome</keyword>
<proteinExistence type="predicted"/>
<sequence length="61" mass="7334">MIAPQYEEGEQLFTFFVQSQTIIFLFFYNQYVYRQQRHWQVLPITIGSAINIRSLRTYAPA</sequence>
<keyword evidence="1" id="KW-0812">Transmembrane</keyword>
<protein>
    <submittedName>
        <fullName evidence="2">Uncharacterized protein</fullName>
    </submittedName>
</protein>
<comment type="caution">
    <text evidence="2">The sequence shown here is derived from an EMBL/GenBank/DDBJ whole genome shotgun (WGS) entry which is preliminary data.</text>
</comment>